<sequence length="37" mass="3970">MTCGAPSVGIFHPSIHLSITISTLASPRNSLHHTAQW</sequence>
<proteinExistence type="predicted"/>
<protein>
    <submittedName>
        <fullName evidence="1">Uncharacterized protein</fullName>
    </submittedName>
</protein>
<evidence type="ECO:0000313" key="1">
    <source>
        <dbReference type="EMBL" id="MBX64646.1"/>
    </source>
</evidence>
<dbReference type="AlphaFoldDB" id="A0A2P2QCC6"/>
<dbReference type="EMBL" id="GGEC01084162">
    <property type="protein sequence ID" value="MBX64646.1"/>
    <property type="molecule type" value="Transcribed_RNA"/>
</dbReference>
<reference evidence="1" key="1">
    <citation type="submission" date="2018-02" db="EMBL/GenBank/DDBJ databases">
        <title>Rhizophora mucronata_Transcriptome.</title>
        <authorList>
            <person name="Meera S.P."/>
            <person name="Sreeshan A."/>
            <person name="Augustine A."/>
        </authorList>
    </citation>
    <scope>NUCLEOTIDE SEQUENCE</scope>
    <source>
        <tissue evidence="1">Leaf</tissue>
    </source>
</reference>
<accession>A0A2P2QCC6</accession>
<name>A0A2P2QCC6_RHIMU</name>
<organism evidence="1">
    <name type="scientific">Rhizophora mucronata</name>
    <name type="common">Asiatic mangrove</name>
    <dbReference type="NCBI Taxonomy" id="61149"/>
    <lineage>
        <taxon>Eukaryota</taxon>
        <taxon>Viridiplantae</taxon>
        <taxon>Streptophyta</taxon>
        <taxon>Embryophyta</taxon>
        <taxon>Tracheophyta</taxon>
        <taxon>Spermatophyta</taxon>
        <taxon>Magnoliopsida</taxon>
        <taxon>eudicotyledons</taxon>
        <taxon>Gunneridae</taxon>
        <taxon>Pentapetalae</taxon>
        <taxon>rosids</taxon>
        <taxon>fabids</taxon>
        <taxon>Malpighiales</taxon>
        <taxon>Rhizophoraceae</taxon>
        <taxon>Rhizophora</taxon>
    </lineage>
</organism>